<dbReference type="Gene3D" id="2.160.10.20">
    <property type="entry name" value="Insect antifreeze protein"/>
    <property type="match status" value="1"/>
</dbReference>
<feature type="region of interest" description="Disordered" evidence="1">
    <location>
        <begin position="1"/>
        <end position="42"/>
    </location>
</feature>
<organism evidence="2">
    <name type="scientific">uncultured Caudovirales phage</name>
    <dbReference type="NCBI Taxonomy" id="2100421"/>
    <lineage>
        <taxon>Viruses</taxon>
        <taxon>Duplodnaviria</taxon>
        <taxon>Heunggongvirae</taxon>
        <taxon>Uroviricota</taxon>
        <taxon>Caudoviricetes</taxon>
        <taxon>Peduoviridae</taxon>
        <taxon>Maltschvirus</taxon>
        <taxon>Maltschvirus maltsch</taxon>
    </lineage>
</organism>
<name>A0A6J7WQY3_9CAUD</name>
<evidence type="ECO:0000313" key="2">
    <source>
        <dbReference type="EMBL" id="CAB5220316.1"/>
    </source>
</evidence>
<dbReference type="EMBL" id="LR798284">
    <property type="protein sequence ID" value="CAB5220316.1"/>
    <property type="molecule type" value="Genomic_DNA"/>
</dbReference>
<sequence length="492" mass="50924">MADTTSVTTTPSNLTSGNSLPPMGQQTTKPSLPAPPSDPAQMKPFLDKMKEIIEVYEGKRGNVYDSVVTWRDMFDHGLVDLKINGTRFSGKPTTPSILPPGANEDYSIPPAPTHLTVDAGFTSIILSWDVPTFPSFAYAEIWRSDENNLGTAALVGTTTAAVYADGVGFTNTTKYYWVRFVNVNDVVGPYNSTSGTPASTSKVGGADLYDLIVTADKLANNAVTQIKLSDGSVVQSKIADAAVVGAKLAPLAVDAAKLADGAVISVKLADGSIVESKIANGAIVGTKLADLAVDAAKLANSSVTSTKIANLAVGTAAIQDAAINSAKIASLAVGTGAIQDAAINSAKIGELAVGNAAIQNGAITNAKIANLAVDNAKIASLDAAKINAGYIAADRLDANIITSKVLAVDWAKITNAYITWAMIKDVVITNAQIQSLDASKINGLDAQLTNVTAKHLNVQSASSGARTTFTDDVIKIYDASNNLRVQIGNLSA</sequence>
<gene>
    <name evidence="2" type="ORF">UFOVP236_26</name>
</gene>
<feature type="compositionally biased region" description="Low complexity" evidence="1">
    <location>
        <begin position="1"/>
        <end position="16"/>
    </location>
</feature>
<accession>A0A6J7WQY3</accession>
<protein>
    <recommendedName>
        <fullName evidence="3">DUF1983 domain-containing protein</fullName>
    </recommendedName>
</protein>
<evidence type="ECO:0000256" key="1">
    <source>
        <dbReference type="SAM" id="MobiDB-lite"/>
    </source>
</evidence>
<dbReference type="Gene3D" id="2.60.40.10">
    <property type="entry name" value="Immunoglobulins"/>
    <property type="match status" value="1"/>
</dbReference>
<proteinExistence type="predicted"/>
<evidence type="ECO:0008006" key="3">
    <source>
        <dbReference type="Google" id="ProtNLM"/>
    </source>
</evidence>
<dbReference type="InterPro" id="IPR013783">
    <property type="entry name" value="Ig-like_fold"/>
</dbReference>
<reference evidence="2" key="1">
    <citation type="submission" date="2020-05" db="EMBL/GenBank/DDBJ databases">
        <authorList>
            <person name="Chiriac C."/>
            <person name="Salcher M."/>
            <person name="Ghai R."/>
            <person name="Kavagutti S V."/>
        </authorList>
    </citation>
    <scope>NUCLEOTIDE SEQUENCE</scope>
</reference>